<reference evidence="3 4" key="1">
    <citation type="journal article" date="2021" name="BMC Biol.">
        <title>Horizontally acquired antibacterial genes associated with adaptive radiation of ladybird beetles.</title>
        <authorList>
            <person name="Li H.S."/>
            <person name="Tang X.F."/>
            <person name="Huang Y.H."/>
            <person name="Xu Z.Y."/>
            <person name="Chen M.L."/>
            <person name="Du X.Y."/>
            <person name="Qiu B.Y."/>
            <person name="Chen P.T."/>
            <person name="Zhang W."/>
            <person name="Slipinski A."/>
            <person name="Escalona H.E."/>
            <person name="Waterhouse R.M."/>
            <person name="Zwick A."/>
            <person name="Pang H."/>
        </authorList>
    </citation>
    <scope>NUCLEOTIDE SEQUENCE [LARGE SCALE GENOMIC DNA]</scope>
    <source>
        <strain evidence="3">SYSU2018</strain>
    </source>
</reference>
<keyword evidence="1" id="KW-0031">Aminopeptidase</keyword>
<dbReference type="EMBL" id="JABFTP020000124">
    <property type="protein sequence ID" value="KAL3279072.1"/>
    <property type="molecule type" value="Genomic_DNA"/>
</dbReference>
<evidence type="ECO:0000313" key="3">
    <source>
        <dbReference type="EMBL" id="KAL3279072.1"/>
    </source>
</evidence>
<evidence type="ECO:0000259" key="2">
    <source>
        <dbReference type="Pfam" id="PF17900"/>
    </source>
</evidence>
<dbReference type="Pfam" id="PF17900">
    <property type="entry name" value="Peptidase_M1_N"/>
    <property type="match status" value="1"/>
</dbReference>
<dbReference type="Gene3D" id="2.60.40.1730">
    <property type="entry name" value="tricorn interacting facor f3 domain"/>
    <property type="match status" value="1"/>
</dbReference>
<evidence type="ECO:0000256" key="1">
    <source>
        <dbReference type="ARBA" id="ARBA00022438"/>
    </source>
</evidence>
<proteinExistence type="predicted"/>
<comment type="caution">
    <text evidence="3">The sequence shown here is derived from an EMBL/GenBank/DDBJ whole genome shotgun (WGS) entry which is preliminary data.</text>
</comment>
<keyword evidence="1" id="KW-0378">Hydrolase</keyword>
<dbReference type="AlphaFoldDB" id="A0ABD2NKW9"/>
<dbReference type="InterPro" id="IPR042097">
    <property type="entry name" value="Aminopeptidase_N-like_N_sf"/>
</dbReference>
<feature type="domain" description="Aminopeptidase N-like N-terminal" evidence="2">
    <location>
        <begin position="73"/>
        <end position="152"/>
    </location>
</feature>
<evidence type="ECO:0000313" key="4">
    <source>
        <dbReference type="Proteomes" id="UP001516400"/>
    </source>
</evidence>
<gene>
    <name evidence="3" type="ORF">HHI36_016586</name>
</gene>
<protein>
    <recommendedName>
        <fullName evidence="2">Aminopeptidase N-like N-terminal domain-containing protein</fullName>
    </recommendedName>
</protein>
<name>A0ABD2NKW9_9CUCU</name>
<dbReference type="GO" id="GO:0004177">
    <property type="term" value="F:aminopeptidase activity"/>
    <property type="evidence" value="ECO:0007669"/>
    <property type="project" value="UniProtKB-KW"/>
</dbReference>
<dbReference type="InterPro" id="IPR050344">
    <property type="entry name" value="Peptidase_M1_aminopeptidases"/>
</dbReference>
<dbReference type="PANTHER" id="PTHR11533:SF276">
    <property type="entry name" value="GLUTAMYL AMINOPEPTIDASE"/>
    <property type="match status" value="1"/>
</dbReference>
<dbReference type="PANTHER" id="PTHR11533">
    <property type="entry name" value="PROTEASE M1 ZINC METALLOPROTEASE"/>
    <property type="match status" value="1"/>
</dbReference>
<keyword evidence="4" id="KW-1185">Reference proteome</keyword>
<dbReference type="InterPro" id="IPR045357">
    <property type="entry name" value="Aminopeptidase_N-like_N"/>
</dbReference>
<dbReference type="Proteomes" id="UP001516400">
    <property type="component" value="Unassembled WGS sequence"/>
</dbReference>
<dbReference type="SUPFAM" id="SSF63737">
    <property type="entry name" value="Leukotriene A4 hydrolase N-terminal domain"/>
    <property type="match status" value="1"/>
</dbReference>
<organism evidence="3 4">
    <name type="scientific">Cryptolaemus montrouzieri</name>
    <dbReference type="NCBI Taxonomy" id="559131"/>
    <lineage>
        <taxon>Eukaryota</taxon>
        <taxon>Metazoa</taxon>
        <taxon>Ecdysozoa</taxon>
        <taxon>Arthropoda</taxon>
        <taxon>Hexapoda</taxon>
        <taxon>Insecta</taxon>
        <taxon>Pterygota</taxon>
        <taxon>Neoptera</taxon>
        <taxon>Endopterygota</taxon>
        <taxon>Coleoptera</taxon>
        <taxon>Polyphaga</taxon>
        <taxon>Cucujiformia</taxon>
        <taxon>Coccinelloidea</taxon>
        <taxon>Coccinellidae</taxon>
        <taxon>Scymninae</taxon>
        <taxon>Scymnini</taxon>
        <taxon>Cryptolaemus</taxon>
    </lineage>
</organism>
<accession>A0ABD2NKW9</accession>
<keyword evidence="1" id="KW-0645">Protease</keyword>
<sequence length="171" mass="19374">MDHKDEKYKISFPKKKTGYVAKTSSVLMDLGEATVWELGVIVFLKGAIDTLVRFSDRKTVGKEGHYGHLTHHLTDCMSALTTSANMTRKERLPTTIATTKFEPTYARQAFPCFDEPNMKATFTIHLWKPNDANYIALSNYPQHSKMKYTKSNLATQTMQLEADVTQGYISV</sequence>